<dbReference type="EMBL" id="MNPL01020910">
    <property type="protein sequence ID" value="OQR69476.1"/>
    <property type="molecule type" value="Genomic_DNA"/>
</dbReference>
<feature type="domain" description="C2H2-type" evidence="9">
    <location>
        <begin position="121"/>
        <end position="148"/>
    </location>
</feature>
<feature type="domain" description="C2H2-type" evidence="9">
    <location>
        <begin position="74"/>
        <end position="97"/>
    </location>
</feature>
<evidence type="ECO:0000256" key="5">
    <source>
        <dbReference type="ARBA" id="ARBA00022833"/>
    </source>
</evidence>
<dbReference type="PROSITE" id="PS00028">
    <property type="entry name" value="ZINC_FINGER_C2H2_1"/>
    <property type="match status" value="2"/>
</dbReference>
<gene>
    <name evidence="10" type="ORF">BIW11_01844</name>
</gene>
<dbReference type="PANTHER" id="PTHR24394:SF44">
    <property type="entry name" value="ZINC FINGER PROTEIN 271-LIKE"/>
    <property type="match status" value="1"/>
</dbReference>
<keyword evidence="11" id="KW-1185">Reference proteome</keyword>
<keyword evidence="3" id="KW-0677">Repeat</keyword>
<protein>
    <recommendedName>
        <fullName evidence="9">C2H2-type domain-containing protein</fullName>
    </recommendedName>
</protein>
<dbReference type="GO" id="GO:0005634">
    <property type="term" value="C:nucleus"/>
    <property type="evidence" value="ECO:0007669"/>
    <property type="project" value="UniProtKB-SubCell"/>
</dbReference>
<dbReference type="STRING" id="418985.A0A1V9X7U9"/>
<dbReference type="Gene3D" id="3.30.160.60">
    <property type="entry name" value="Classic Zinc Finger"/>
    <property type="match status" value="3"/>
</dbReference>
<organism evidence="10 11">
    <name type="scientific">Tropilaelaps mercedesae</name>
    <dbReference type="NCBI Taxonomy" id="418985"/>
    <lineage>
        <taxon>Eukaryota</taxon>
        <taxon>Metazoa</taxon>
        <taxon>Ecdysozoa</taxon>
        <taxon>Arthropoda</taxon>
        <taxon>Chelicerata</taxon>
        <taxon>Arachnida</taxon>
        <taxon>Acari</taxon>
        <taxon>Parasitiformes</taxon>
        <taxon>Mesostigmata</taxon>
        <taxon>Gamasina</taxon>
        <taxon>Dermanyssoidea</taxon>
        <taxon>Laelapidae</taxon>
        <taxon>Tropilaelaps</taxon>
    </lineage>
</organism>
<dbReference type="GO" id="GO:0000981">
    <property type="term" value="F:DNA-binding transcription factor activity, RNA polymerase II-specific"/>
    <property type="evidence" value="ECO:0007669"/>
    <property type="project" value="TreeGrafter"/>
</dbReference>
<evidence type="ECO:0000259" key="9">
    <source>
        <dbReference type="PROSITE" id="PS50157"/>
    </source>
</evidence>
<dbReference type="SMART" id="SM00355">
    <property type="entry name" value="ZnF_C2H2"/>
    <property type="match status" value="4"/>
</dbReference>
<dbReference type="GO" id="GO:0008270">
    <property type="term" value="F:zinc ion binding"/>
    <property type="evidence" value="ECO:0007669"/>
    <property type="project" value="UniProtKB-KW"/>
</dbReference>
<evidence type="ECO:0000256" key="7">
    <source>
        <dbReference type="ARBA" id="ARBA00023242"/>
    </source>
</evidence>
<sequence length="196" mass="21122">MLGELVLRCSYCNLSFSGSNSVASLRDHLKFSHPHADGLSSGKTANSTGLLGQTPCGLSGLASLGGLAGLEASFQCGKCNTTFLKRDHLEKHELLHAPGGALASPLAGRGAANENSAIRRFKCNECPKAFKFKHHLKEHLRIHSGEKPFVCGNCGKRFSHSGSYSSHMTSKKCLIVNLKVGQNARRKTLSYQQCPR</sequence>
<dbReference type="InterPro" id="IPR013087">
    <property type="entry name" value="Znf_C2H2_type"/>
</dbReference>
<dbReference type="PROSITE" id="PS50157">
    <property type="entry name" value="ZINC_FINGER_C2H2_2"/>
    <property type="match status" value="3"/>
</dbReference>
<dbReference type="GO" id="GO:0003677">
    <property type="term" value="F:DNA binding"/>
    <property type="evidence" value="ECO:0007669"/>
    <property type="project" value="UniProtKB-KW"/>
</dbReference>
<dbReference type="FunFam" id="3.30.160.60:FF:000045">
    <property type="entry name" value="ZFP69 zinc finger protein B"/>
    <property type="match status" value="1"/>
</dbReference>
<dbReference type="InParanoid" id="A0A1V9X7U9"/>
<evidence type="ECO:0000256" key="8">
    <source>
        <dbReference type="PROSITE-ProRule" id="PRU00042"/>
    </source>
</evidence>
<keyword evidence="5" id="KW-0862">Zinc</keyword>
<dbReference type="SUPFAM" id="SSF57667">
    <property type="entry name" value="beta-beta-alpha zinc fingers"/>
    <property type="match status" value="2"/>
</dbReference>
<dbReference type="Proteomes" id="UP000192247">
    <property type="component" value="Unassembled WGS sequence"/>
</dbReference>
<evidence type="ECO:0000256" key="6">
    <source>
        <dbReference type="ARBA" id="ARBA00023125"/>
    </source>
</evidence>
<evidence type="ECO:0000313" key="10">
    <source>
        <dbReference type="EMBL" id="OQR69476.1"/>
    </source>
</evidence>
<dbReference type="Pfam" id="PF00096">
    <property type="entry name" value="zf-C2H2"/>
    <property type="match status" value="2"/>
</dbReference>
<evidence type="ECO:0000256" key="2">
    <source>
        <dbReference type="ARBA" id="ARBA00022723"/>
    </source>
</evidence>
<feature type="domain" description="C2H2-type" evidence="9">
    <location>
        <begin position="149"/>
        <end position="168"/>
    </location>
</feature>
<keyword evidence="7" id="KW-0539">Nucleus</keyword>
<keyword evidence="4 8" id="KW-0863">Zinc-finger</keyword>
<dbReference type="OrthoDB" id="7491548at2759"/>
<name>A0A1V9X7U9_9ACAR</name>
<comment type="subcellular location">
    <subcellularLocation>
        <location evidence="1">Nucleus</location>
    </subcellularLocation>
</comment>
<evidence type="ECO:0000256" key="1">
    <source>
        <dbReference type="ARBA" id="ARBA00004123"/>
    </source>
</evidence>
<evidence type="ECO:0000256" key="4">
    <source>
        <dbReference type="ARBA" id="ARBA00022771"/>
    </source>
</evidence>
<comment type="caution">
    <text evidence="10">The sequence shown here is derived from an EMBL/GenBank/DDBJ whole genome shotgun (WGS) entry which is preliminary data.</text>
</comment>
<dbReference type="AlphaFoldDB" id="A0A1V9X7U9"/>
<keyword evidence="6" id="KW-0238">DNA-binding</keyword>
<proteinExistence type="predicted"/>
<evidence type="ECO:0000256" key="3">
    <source>
        <dbReference type="ARBA" id="ARBA00022737"/>
    </source>
</evidence>
<reference evidence="10 11" key="1">
    <citation type="journal article" date="2017" name="Gigascience">
        <title>Draft genome of the honey bee ectoparasitic mite, Tropilaelaps mercedesae, is shaped by the parasitic life history.</title>
        <authorList>
            <person name="Dong X."/>
            <person name="Armstrong S.D."/>
            <person name="Xia D."/>
            <person name="Makepeace B.L."/>
            <person name="Darby A.C."/>
            <person name="Kadowaki T."/>
        </authorList>
    </citation>
    <scope>NUCLEOTIDE SEQUENCE [LARGE SCALE GENOMIC DNA]</scope>
    <source>
        <strain evidence="10">Wuxi-XJTLU</strain>
    </source>
</reference>
<dbReference type="InterPro" id="IPR036236">
    <property type="entry name" value="Znf_C2H2_sf"/>
</dbReference>
<evidence type="ECO:0000313" key="11">
    <source>
        <dbReference type="Proteomes" id="UP000192247"/>
    </source>
</evidence>
<dbReference type="FunFam" id="3.30.160.60:FF:000013">
    <property type="entry name" value="Putative zinc finger E-box-binding homeobox 2"/>
    <property type="match status" value="1"/>
</dbReference>
<dbReference type="PANTHER" id="PTHR24394">
    <property type="entry name" value="ZINC FINGER PROTEIN"/>
    <property type="match status" value="1"/>
</dbReference>
<keyword evidence="2" id="KW-0479">Metal-binding</keyword>
<accession>A0A1V9X7U9</accession>